<gene>
    <name evidence="2" type="ORF">TREES_T100001072</name>
</gene>
<name>L9JBW2_TUPCH</name>
<reference evidence="3" key="2">
    <citation type="journal article" date="2013" name="Nat. Commun.">
        <title>Genome of the Chinese tree shrew.</title>
        <authorList>
            <person name="Fan Y."/>
            <person name="Huang Z.Y."/>
            <person name="Cao C.C."/>
            <person name="Chen C.S."/>
            <person name="Chen Y.X."/>
            <person name="Fan D.D."/>
            <person name="He J."/>
            <person name="Hou H.L."/>
            <person name="Hu L."/>
            <person name="Hu X.T."/>
            <person name="Jiang X.T."/>
            <person name="Lai R."/>
            <person name="Lang Y.S."/>
            <person name="Liang B."/>
            <person name="Liao S.G."/>
            <person name="Mu D."/>
            <person name="Ma Y.Y."/>
            <person name="Niu Y.Y."/>
            <person name="Sun X.Q."/>
            <person name="Xia J.Q."/>
            <person name="Xiao J."/>
            <person name="Xiong Z.Q."/>
            <person name="Xu L."/>
            <person name="Yang L."/>
            <person name="Zhang Y."/>
            <person name="Zhao W."/>
            <person name="Zhao X.D."/>
            <person name="Zheng Y.T."/>
            <person name="Zhou J.M."/>
            <person name="Zhu Y.B."/>
            <person name="Zhang G.J."/>
            <person name="Wang J."/>
            <person name="Yao Y.G."/>
        </authorList>
    </citation>
    <scope>NUCLEOTIDE SEQUENCE [LARGE SCALE GENOMIC DNA]</scope>
</reference>
<evidence type="ECO:0000256" key="1">
    <source>
        <dbReference type="SAM" id="MobiDB-lite"/>
    </source>
</evidence>
<feature type="region of interest" description="Disordered" evidence="1">
    <location>
        <begin position="31"/>
        <end position="71"/>
    </location>
</feature>
<feature type="compositionally biased region" description="Basic and acidic residues" evidence="1">
    <location>
        <begin position="94"/>
        <end position="113"/>
    </location>
</feature>
<protein>
    <submittedName>
        <fullName evidence="2">Uncharacterized protein</fullName>
    </submittedName>
</protein>
<feature type="region of interest" description="Disordered" evidence="1">
    <location>
        <begin position="83"/>
        <end position="113"/>
    </location>
</feature>
<keyword evidence="3" id="KW-1185">Reference proteome</keyword>
<organism evidence="2 3">
    <name type="scientific">Tupaia chinensis</name>
    <name type="common">Chinese tree shrew</name>
    <name type="synonym">Tupaia belangeri chinensis</name>
    <dbReference type="NCBI Taxonomy" id="246437"/>
    <lineage>
        <taxon>Eukaryota</taxon>
        <taxon>Metazoa</taxon>
        <taxon>Chordata</taxon>
        <taxon>Craniata</taxon>
        <taxon>Vertebrata</taxon>
        <taxon>Euteleostomi</taxon>
        <taxon>Mammalia</taxon>
        <taxon>Eutheria</taxon>
        <taxon>Euarchontoglires</taxon>
        <taxon>Scandentia</taxon>
        <taxon>Tupaiidae</taxon>
        <taxon>Tupaia</taxon>
    </lineage>
</organism>
<accession>L9JBW2</accession>
<dbReference type="AlphaFoldDB" id="L9JBW2"/>
<dbReference type="EMBL" id="KB321076">
    <property type="protein sequence ID" value="ELW48051.1"/>
    <property type="molecule type" value="Genomic_DNA"/>
</dbReference>
<proteinExistence type="predicted"/>
<evidence type="ECO:0000313" key="2">
    <source>
        <dbReference type="EMBL" id="ELW48051.1"/>
    </source>
</evidence>
<dbReference type="Proteomes" id="UP000011518">
    <property type="component" value="Unassembled WGS sequence"/>
</dbReference>
<dbReference type="InParanoid" id="L9JBW2"/>
<evidence type="ECO:0000313" key="3">
    <source>
        <dbReference type="Proteomes" id="UP000011518"/>
    </source>
</evidence>
<sequence>MYDITREGRVATPVSWSFGTSNPTALTFYSTEDPLLGVEQGPGTQSKARPDGPPSLDRKSKIHAHKPSFSRYGYGHVHFPDLQRGKMRLSPNTTKEKERLKKYGENEHTDSSS</sequence>
<reference evidence="3" key="1">
    <citation type="submission" date="2012-07" db="EMBL/GenBank/DDBJ databases">
        <title>Genome of the Chinese tree shrew, a rising model animal genetically related to primates.</title>
        <authorList>
            <person name="Zhang G."/>
            <person name="Fan Y."/>
            <person name="Yao Y."/>
            <person name="Huang Z."/>
        </authorList>
    </citation>
    <scope>NUCLEOTIDE SEQUENCE [LARGE SCALE GENOMIC DNA]</scope>
</reference>